<keyword evidence="2" id="KW-1185">Reference proteome</keyword>
<reference evidence="1" key="1">
    <citation type="submission" date="2019-11" db="EMBL/GenBank/DDBJ databases">
        <title>Nori genome reveals adaptations in red seaweeds to the harsh intertidal environment.</title>
        <authorList>
            <person name="Wang D."/>
            <person name="Mao Y."/>
        </authorList>
    </citation>
    <scope>NUCLEOTIDE SEQUENCE</scope>
    <source>
        <tissue evidence="1">Gametophyte</tissue>
    </source>
</reference>
<protein>
    <submittedName>
        <fullName evidence="1">Uncharacterized protein</fullName>
    </submittedName>
</protein>
<evidence type="ECO:0000313" key="2">
    <source>
        <dbReference type="Proteomes" id="UP000798662"/>
    </source>
</evidence>
<gene>
    <name evidence="1" type="ORF">I4F81_009199</name>
</gene>
<sequence length="388" mass="41193">MGAGAAAVAVVTAVFAWGAGTVAATTDRNGSACATALATCLNEFSSGTTCTPSLPVPIRELSRTLPESGYNLTLLRPGVFSYLDGVYTSLLVWEPKGRQLVVVDAADSPASNTDGGAGTLLNAAVDEVLDGATPRKVHILYSHAHLDHIGASHRVVEHLRAAHPAVRVAIWGTDEADEMVQRSSTRRALRVTRRVPRSGARLSLTRGLRVDLHVVGGHTATDLAIHIPPTKRAGGAPGVLHHADVVFPGWSPPYTLAFTEDVGRFRDVHTQLLELDWEVFSGGHLTRLGTRADVAASRRYATDLFEAAALAIATVDNKAFLEAGGGAVADPQSPLFGNTWANWDLLRQLQQDVCAQAMVAKWGCVLAGMDVMIRPNCFAAIIHLLVEG</sequence>
<accession>A0ACC3C9X3</accession>
<dbReference type="Proteomes" id="UP000798662">
    <property type="component" value="Chromosome 2"/>
</dbReference>
<proteinExistence type="predicted"/>
<name>A0ACC3C9X3_PYRYE</name>
<dbReference type="EMBL" id="CM020619">
    <property type="protein sequence ID" value="KAK1866683.1"/>
    <property type="molecule type" value="Genomic_DNA"/>
</dbReference>
<comment type="caution">
    <text evidence="1">The sequence shown here is derived from an EMBL/GenBank/DDBJ whole genome shotgun (WGS) entry which is preliminary data.</text>
</comment>
<organism evidence="1 2">
    <name type="scientific">Pyropia yezoensis</name>
    <name type="common">Susabi-nori</name>
    <name type="synonym">Porphyra yezoensis</name>
    <dbReference type="NCBI Taxonomy" id="2788"/>
    <lineage>
        <taxon>Eukaryota</taxon>
        <taxon>Rhodophyta</taxon>
        <taxon>Bangiophyceae</taxon>
        <taxon>Bangiales</taxon>
        <taxon>Bangiaceae</taxon>
        <taxon>Pyropia</taxon>
    </lineage>
</organism>
<evidence type="ECO:0000313" key="1">
    <source>
        <dbReference type="EMBL" id="KAK1866683.1"/>
    </source>
</evidence>